<dbReference type="GO" id="GO:0016779">
    <property type="term" value="F:nucleotidyltransferase activity"/>
    <property type="evidence" value="ECO:0007669"/>
    <property type="project" value="UniProtKB-ARBA"/>
</dbReference>
<protein>
    <submittedName>
        <fullName evidence="2">4-diphosphocytidyl-2C-methyl-D-erythritol kinase</fullName>
    </submittedName>
</protein>
<dbReference type="PANTHER" id="PTHR43777:SF1">
    <property type="entry name" value="MOLYBDENUM COFACTOR CYTIDYLYLTRANSFERASE"/>
    <property type="match status" value="1"/>
</dbReference>
<dbReference type="Gene3D" id="3.90.550.10">
    <property type="entry name" value="Spore Coat Polysaccharide Biosynthesis Protein SpsA, Chain A"/>
    <property type="match status" value="1"/>
</dbReference>
<dbReference type="SUPFAM" id="SSF53448">
    <property type="entry name" value="Nucleotide-diphospho-sugar transferases"/>
    <property type="match status" value="1"/>
</dbReference>
<evidence type="ECO:0000313" key="2">
    <source>
        <dbReference type="EMBL" id="ARM75096.1"/>
    </source>
</evidence>
<gene>
    <name evidence="2" type="ORF">B6F84_02990</name>
</gene>
<dbReference type="GeneID" id="41589851"/>
<dbReference type="Pfam" id="PF12804">
    <property type="entry name" value="NTP_transf_3"/>
    <property type="match status" value="1"/>
</dbReference>
<dbReference type="AlphaFoldDB" id="A0A1W6JXV4"/>
<dbReference type="InterPro" id="IPR029044">
    <property type="entry name" value="Nucleotide-diphossugar_trans"/>
</dbReference>
<proteinExistence type="predicted"/>
<feature type="domain" description="MobA-like NTP transferase" evidence="1">
    <location>
        <begin position="5"/>
        <end position="155"/>
    </location>
</feature>
<dbReference type="EMBL" id="CP020477">
    <property type="protein sequence ID" value="ARM75096.1"/>
    <property type="molecule type" value="Genomic_DNA"/>
</dbReference>
<accession>A0A1W6JXV4</accession>
<dbReference type="CDD" id="cd04182">
    <property type="entry name" value="GT_2_like_f"/>
    <property type="match status" value="1"/>
</dbReference>
<dbReference type="Proteomes" id="UP000193404">
    <property type="component" value="Chromosome"/>
</dbReference>
<evidence type="ECO:0000259" key="1">
    <source>
        <dbReference type="Pfam" id="PF12804"/>
    </source>
</evidence>
<dbReference type="PANTHER" id="PTHR43777">
    <property type="entry name" value="MOLYBDENUM COFACTOR CYTIDYLYLTRANSFERASE"/>
    <property type="match status" value="1"/>
</dbReference>
<dbReference type="InterPro" id="IPR025877">
    <property type="entry name" value="MobA-like_NTP_Trfase"/>
</dbReference>
<dbReference type="GO" id="GO:0016301">
    <property type="term" value="F:kinase activity"/>
    <property type="evidence" value="ECO:0007669"/>
    <property type="project" value="UniProtKB-KW"/>
</dbReference>
<dbReference type="STRING" id="282676.B6F84_02990"/>
<dbReference type="OrthoDB" id="28434at2157"/>
<organism evidence="2 3">
    <name type="scientific">Acidianus manzaensis</name>
    <dbReference type="NCBI Taxonomy" id="282676"/>
    <lineage>
        <taxon>Archaea</taxon>
        <taxon>Thermoproteota</taxon>
        <taxon>Thermoprotei</taxon>
        <taxon>Sulfolobales</taxon>
        <taxon>Sulfolobaceae</taxon>
        <taxon>Acidianus</taxon>
    </lineage>
</organism>
<evidence type="ECO:0000313" key="3">
    <source>
        <dbReference type="Proteomes" id="UP000193404"/>
    </source>
</evidence>
<dbReference type="KEGG" id="aman:B6F84_02990"/>
<keyword evidence="2" id="KW-0808">Transferase</keyword>
<dbReference type="RefSeq" id="WP_148690854.1">
    <property type="nucleotide sequence ID" value="NZ_CP020477.1"/>
</dbReference>
<keyword evidence="2" id="KW-0418">Kinase</keyword>
<keyword evidence="3" id="KW-1185">Reference proteome</keyword>
<sequence length="195" mass="21799">MKIGAIVLAAGEGKRFKGNKLLATLKGKSIITYALESINNLDRVVIAGRYAKELIDHLKNEIIIYNPSWNKGVSSSIKLGIRFFQDYDGVLVVLGDMPLVTKNDIEKILSRFDNNCEAVIPTYNNLWGNPVLLSNKLFPKLLTLEGDQGAKQILKIEEEKSSSNIYTVECSIGVTLDIDTKEDINKIEKIMVEKR</sequence>
<name>A0A1W6JXV4_9CREN</name>
<reference evidence="2 3" key="1">
    <citation type="submission" date="2017-03" db="EMBL/GenBank/DDBJ databases">
        <title>Sulfur activation and transportation mechanism of thermophilic Archaea Acidianus manzaensis YN-25.</title>
        <authorList>
            <person name="Ma Y."/>
            <person name="Yang Y."/>
            <person name="Xia J."/>
        </authorList>
    </citation>
    <scope>NUCLEOTIDE SEQUENCE [LARGE SCALE GENOMIC DNA]</scope>
    <source>
        <strain evidence="2 3">YN-25</strain>
    </source>
</reference>